<dbReference type="Proteomes" id="UP000324176">
    <property type="component" value="Unassembled WGS sequence"/>
</dbReference>
<evidence type="ECO:0000313" key="3">
    <source>
        <dbReference type="Proteomes" id="UP000034156"/>
    </source>
</evidence>
<dbReference type="EMBL" id="CP011451">
    <property type="protein sequence ID" value="AKH37352.1"/>
    <property type="molecule type" value="Genomic_DNA"/>
</dbReference>
<evidence type="ECO:0000313" key="1">
    <source>
        <dbReference type="EMBL" id="AKH37352.1"/>
    </source>
</evidence>
<reference evidence="2 4" key="3">
    <citation type="submission" date="2019-07" db="EMBL/GenBank/DDBJ databases">
        <title>Active sludge and wastewater microbial communities from Klosterneuburg, Austria.</title>
        <authorList>
            <person name="Wagner M."/>
        </authorList>
    </citation>
    <scope>NUCLEOTIDE SEQUENCE [LARGE SCALE GENOMIC DNA]</scope>
    <source>
        <strain evidence="2 4">Nm2</strain>
    </source>
</reference>
<reference evidence="3" key="1">
    <citation type="submission" date="2015-05" db="EMBL/GenBank/DDBJ databases">
        <title>Draft genome of Nitrosomonas communis strain Nm2.</title>
        <authorList>
            <person name="Kozlowski J.A."/>
            <person name="Kits K.D."/>
            <person name="Stein L.Y."/>
        </authorList>
    </citation>
    <scope>NUCLEOTIDE SEQUENCE [LARGE SCALE GENOMIC DNA]</scope>
    <source>
        <strain evidence="3">Nm2</strain>
    </source>
</reference>
<protein>
    <submittedName>
        <fullName evidence="1">Uncharacterized protein</fullName>
    </submittedName>
</protein>
<dbReference type="KEGG" id="nco:AAW31_05290"/>
<dbReference type="OrthoDB" id="9152689at2"/>
<accession>A0A0F7KEU1</accession>
<keyword evidence="3" id="KW-1185">Reference proteome</keyword>
<proteinExistence type="predicted"/>
<reference evidence="1 3" key="2">
    <citation type="journal article" date="2016" name="Genome Announc.">
        <title>Genome Sequence of Nitrosomonas communis Strain Nm2, a Mesophilic Ammonia-Oxidizing Bacterium Isolated from Mediterranean Soil.</title>
        <authorList>
            <person name="Kozlowski J.A."/>
            <person name="Kits K.D."/>
            <person name="Stein L.Y."/>
        </authorList>
    </citation>
    <scope>NUCLEOTIDE SEQUENCE [LARGE SCALE GENOMIC DNA]</scope>
    <source>
        <strain evidence="1 3">Nm2</strain>
    </source>
</reference>
<gene>
    <name evidence="1" type="ORF">AAW31_05290</name>
    <name evidence="2" type="ORF">BCL69_107720</name>
</gene>
<organism evidence="1 3">
    <name type="scientific">Nitrosomonas communis</name>
    <dbReference type="NCBI Taxonomy" id="44574"/>
    <lineage>
        <taxon>Bacteria</taxon>
        <taxon>Pseudomonadati</taxon>
        <taxon>Pseudomonadota</taxon>
        <taxon>Betaproteobacteria</taxon>
        <taxon>Nitrosomonadales</taxon>
        <taxon>Nitrosomonadaceae</taxon>
        <taxon>Nitrosomonas</taxon>
    </lineage>
</organism>
<evidence type="ECO:0000313" key="4">
    <source>
        <dbReference type="Proteomes" id="UP000324176"/>
    </source>
</evidence>
<dbReference type="RefSeq" id="WP_046849436.1">
    <property type="nucleotide sequence ID" value="NZ_CP011451.1"/>
</dbReference>
<evidence type="ECO:0000313" key="2">
    <source>
        <dbReference type="EMBL" id="TYP78314.1"/>
    </source>
</evidence>
<dbReference type="PATRIC" id="fig|44574.3.peg.1272"/>
<dbReference type="EMBL" id="VNHT01000077">
    <property type="protein sequence ID" value="TYP78314.1"/>
    <property type="molecule type" value="Genomic_DNA"/>
</dbReference>
<dbReference type="Proteomes" id="UP000034156">
    <property type="component" value="Chromosome"/>
</dbReference>
<dbReference type="AlphaFoldDB" id="A0A0F7KEU1"/>
<sequence length="327" mass="37436">MTEEIIISSESEGWELLEKALANEIGSAATITFQDWPVFNLTIEGRDFHGTIPTRIMPSIMDLQKEIHRLYCKAKYRTEDIRKLTQDEKDQLELVVSVKPGSSNFFTELFNALNEVIKNSNMDGTQALILVLGIGMMITSVVCWKEWVQSKERLHSKETTVRLSEEETKRTKIITDAMKESSELKKDKEDVDAFRSNISRKLKPTDQIRVDNEPIINGEMAAEIIPSTKEESEDIRIDGEFIINQVKFPNEYGGKYRLPITCLFDDKNIMVDASPDTLTQEDISILKESGFSVKRILMQINAKQLRDQITSANLISIQWPKRQEISN</sequence>
<name>A0A0F7KEU1_9PROT</name>